<dbReference type="EMBL" id="OAOP01000003">
    <property type="protein sequence ID" value="SNX70003.1"/>
    <property type="molecule type" value="Genomic_DNA"/>
</dbReference>
<proteinExistence type="predicted"/>
<dbReference type="Gene3D" id="3.60.21.10">
    <property type="match status" value="1"/>
</dbReference>
<protein>
    <submittedName>
        <fullName evidence="3">DNA repair exonuclease SbcCD nuclease subunit</fullName>
    </submittedName>
</protein>
<keyword evidence="3" id="KW-0540">Nuclease</keyword>
<organism evidence="3 4">
    <name type="scientific">Bacillus oleivorans</name>
    <dbReference type="NCBI Taxonomy" id="1448271"/>
    <lineage>
        <taxon>Bacteria</taxon>
        <taxon>Bacillati</taxon>
        <taxon>Bacillota</taxon>
        <taxon>Bacilli</taxon>
        <taxon>Bacillales</taxon>
        <taxon>Bacillaceae</taxon>
        <taxon>Bacillus</taxon>
    </lineage>
</organism>
<reference evidence="3 4" key="1">
    <citation type="submission" date="2017-08" db="EMBL/GenBank/DDBJ databases">
        <authorList>
            <person name="de Groot N.N."/>
        </authorList>
    </citation>
    <scope>NUCLEOTIDE SEQUENCE [LARGE SCALE GENOMIC DNA]</scope>
    <source>
        <strain evidence="3 4">JC228</strain>
    </source>
</reference>
<dbReference type="AlphaFoldDB" id="A0A285CSR9"/>
<dbReference type="GO" id="GO:0004527">
    <property type="term" value="F:exonuclease activity"/>
    <property type="evidence" value="ECO:0007669"/>
    <property type="project" value="UniProtKB-KW"/>
</dbReference>
<keyword evidence="1" id="KW-0378">Hydrolase</keyword>
<accession>A0A285CSR9</accession>
<sequence length="404" mass="46953">MKRVTFVHAADLHLDSPFVGMQSLPPELYKRMKDSTFVAFQNLVTYCLREKVDFLLISGDLYDGEDRSIRAQIRLQQEFTRLQKANIRVFVIHGNHDHLAGTWSHIEMPENVYIFGPNPESVEFTHANGIKISIAGFSYGKRHEAENKINQFPKQLGDLKIGMLHGHDGSAKNHLAYAPFTVDELVKMNYDYWALGHIHMRQILSEAPYVIYPGNIQGRHINETGKKGFIHAEWTPHHQNIMFIPCHDIEWRVEEIHISGSTQPEELYRACKQLKTQLADESDRLFVKVEFHCKNDDIHPHTLSFIESDQLLELLQEEETLSDEHFVWIHDVKLIQNQEDGPSLANHPFLYNLEKVIEIADVKQDLEPLFLHKKASRFLQDVPELEYERLRAEAKSLLLKLLNR</sequence>
<dbReference type="RefSeq" id="WP_179714229.1">
    <property type="nucleotide sequence ID" value="NZ_JBEPMQ010000002.1"/>
</dbReference>
<dbReference type="SUPFAM" id="SSF56300">
    <property type="entry name" value="Metallo-dependent phosphatases"/>
    <property type="match status" value="1"/>
</dbReference>
<dbReference type="InterPro" id="IPR041796">
    <property type="entry name" value="Mre11_N"/>
</dbReference>
<dbReference type="InterPro" id="IPR050535">
    <property type="entry name" value="DNA_Repair-Maintenance_Comp"/>
</dbReference>
<keyword evidence="3" id="KW-0269">Exonuclease</keyword>
<evidence type="ECO:0000259" key="2">
    <source>
        <dbReference type="Pfam" id="PF00149"/>
    </source>
</evidence>
<evidence type="ECO:0000313" key="3">
    <source>
        <dbReference type="EMBL" id="SNX70003.1"/>
    </source>
</evidence>
<evidence type="ECO:0000256" key="1">
    <source>
        <dbReference type="ARBA" id="ARBA00022801"/>
    </source>
</evidence>
<dbReference type="InterPro" id="IPR014576">
    <property type="entry name" value="Pesterase_YhaO"/>
</dbReference>
<evidence type="ECO:0000313" key="4">
    <source>
        <dbReference type="Proteomes" id="UP000219546"/>
    </source>
</evidence>
<feature type="domain" description="Calcineurin-like phosphoesterase" evidence="2">
    <location>
        <begin position="5"/>
        <end position="200"/>
    </location>
</feature>
<dbReference type="InterPro" id="IPR004843">
    <property type="entry name" value="Calcineurin-like_PHP"/>
</dbReference>
<dbReference type="PANTHER" id="PTHR30337">
    <property type="entry name" value="COMPONENT OF ATP-DEPENDENT DSDNA EXONUCLEASE"/>
    <property type="match status" value="1"/>
</dbReference>
<dbReference type="Proteomes" id="UP000219546">
    <property type="component" value="Unassembled WGS sequence"/>
</dbReference>
<dbReference type="CDD" id="cd00840">
    <property type="entry name" value="MPP_Mre11_N"/>
    <property type="match status" value="1"/>
</dbReference>
<gene>
    <name evidence="3" type="ORF">SAMN05877753_103386</name>
</gene>
<dbReference type="InterPro" id="IPR029052">
    <property type="entry name" value="Metallo-depent_PP-like"/>
</dbReference>
<dbReference type="PIRSF" id="PIRSF033091">
    <property type="entry name" value="Pesterase_YhaO"/>
    <property type="match status" value="1"/>
</dbReference>
<keyword evidence="4" id="KW-1185">Reference proteome</keyword>
<dbReference type="PANTHER" id="PTHR30337:SF7">
    <property type="entry name" value="PHOSPHOESTERASE"/>
    <property type="match status" value="1"/>
</dbReference>
<name>A0A285CSR9_9BACI</name>
<dbReference type="Pfam" id="PF00149">
    <property type="entry name" value="Metallophos"/>
    <property type="match status" value="1"/>
</dbReference>